<dbReference type="KEGG" id="pasa:BAOM_4422"/>
<dbReference type="Proteomes" id="UP000283095">
    <property type="component" value="Chromosome"/>
</dbReference>
<evidence type="ECO:0000313" key="1">
    <source>
        <dbReference type="EMBL" id="AZV45002.1"/>
    </source>
</evidence>
<organism evidence="1 2">
    <name type="scientific">Peribacillus asahii</name>
    <dbReference type="NCBI Taxonomy" id="228899"/>
    <lineage>
        <taxon>Bacteria</taxon>
        <taxon>Bacillati</taxon>
        <taxon>Bacillota</taxon>
        <taxon>Bacilli</taxon>
        <taxon>Bacillales</taxon>
        <taxon>Bacillaceae</taxon>
        <taxon>Peribacillus</taxon>
    </lineage>
</organism>
<dbReference type="AlphaFoldDB" id="A0A3T0KXF0"/>
<dbReference type="EMBL" id="CP026095">
    <property type="protein sequence ID" value="AZV45002.1"/>
    <property type="molecule type" value="Genomic_DNA"/>
</dbReference>
<name>A0A3T0KXF0_9BACI</name>
<reference evidence="1 2" key="1">
    <citation type="submission" date="2018-01" db="EMBL/GenBank/DDBJ databases">
        <title>Bacillus asahii Genome sequencing and assembly.</title>
        <authorList>
            <person name="Jiang H."/>
            <person name="Feng Y."/>
            <person name="Zhao F."/>
            <person name="Lin X."/>
        </authorList>
    </citation>
    <scope>NUCLEOTIDE SEQUENCE [LARGE SCALE GENOMIC DNA]</scope>
    <source>
        <strain evidence="1 2">OM18</strain>
    </source>
</reference>
<sequence length="38" mass="4321">MEEFSQENVLHGSHEQQNPAKEWAVYGNLIDTSILGTF</sequence>
<accession>A0A3T0KXF0</accession>
<evidence type="ECO:0000313" key="2">
    <source>
        <dbReference type="Proteomes" id="UP000283095"/>
    </source>
</evidence>
<gene>
    <name evidence="1" type="ORF">BAOM_4422</name>
</gene>
<proteinExistence type="predicted"/>
<protein>
    <submittedName>
        <fullName evidence="1">Uncharacterized protein</fullName>
    </submittedName>
</protein>